<geneLocation type="plasmid" evidence="1 2">
    <name>pBt40</name>
</geneLocation>
<protein>
    <submittedName>
        <fullName evidence="1">Uncharacterized protein</fullName>
    </submittedName>
</protein>
<dbReference type="EMBL" id="CP006255">
    <property type="protein sequence ID" value="AHA58174.1"/>
    <property type="molecule type" value="Genomic_DNA"/>
</dbReference>
<accession>V5LYK7</accession>
<keyword evidence="2" id="KW-1185">Reference proteome</keyword>
<name>V5LYK7_GEOG3</name>
<gene>
    <name evidence="1" type="ORF">M493_18507</name>
</gene>
<proteinExistence type="predicted"/>
<evidence type="ECO:0000313" key="1">
    <source>
        <dbReference type="EMBL" id="AHA58174.1"/>
    </source>
</evidence>
<sequence>MTLVEMPARIACLLGKLYVHHSPSIPSIVLGLFPGLVSSIHLRIKNIGIVQRIKLTRRVESV</sequence>
<reference evidence="1 2" key="1">
    <citation type="journal article" date="2014" name="Genome Announc.">
        <title>Complete Genome Sequence of the Thermophilic Polychlorinated Biphenyl Degrader Geobacillus sp. Strain JF8 (NBRC 109937).</title>
        <authorList>
            <person name="Shintani M."/>
            <person name="Ohtsubo Y."/>
            <person name="Fukuda K."/>
            <person name="Hosoyama A."/>
            <person name="Ohji S."/>
            <person name="Yamazoe A."/>
            <person name="Fujita N."/>
            <person name="Nagata Y."/>
            <person name="Tsuda M."/>
            <person name="Hatta T."/>
            <person name="Kimbara K."/>
        </authorList>
    </citation>
    <scope>NUCLEOTIDE SEQUENCE [LARGE SCALE GENOMIC DNA]</scope>
    <source>
        <strain evidence="1 2">JF8</strain>
    </source>
</reference>
<dbReference type="AlphaFoldDB" id="V5LYK7"/>
<keyword evidence="1" id="KW-0614">Plasmid</keyword>
<dbReference type="HOGENOM" id="CLU_2897765_0_0_9"/>
<evidence type="ECO:0000313" key="2">
    <source>
        <dbReference type="Proteomes" id="UP000015500"/>
    </source>
</evidence>
<dbReference type="KEGG" id="gjf:M493_18507"/>
<dbReference type="Proteomes" id="UP000015500">
    <property type="component" value="Plasmid pBt40"/>
</dbReference>
<organism evidence="1 2">
    <name type="scientific">Geobacillus genomosp. 3</name>
    <dbReference type="NCBI Taxonomy" id="1921421"/>
    <lineage>
        <taxon>Bacteria</taxon>
        <taxon>Bacillati</taxon>
        <taxon>Bacillota</taxon>
        <taxon>Bacilli</taxon>
        <taxon>Bacillales</taxon>
        <taxon>Anoxybacillaceae</taxon>
        <taxon>Geobacillus</taxon>
    </lineage>
</organism>